<proteinExistence type="predicted"/>
<accession>A0ABV7J5M6</accession>
<evidence type="ECO:0000313" key="1">
    <source>
        <dbReference type="EMBL" id="MFC3193369.1"/>
    </source>
</evidence>
<sequence length="412" mass="46424">MKINKPNESETISPTTAFVLMIMIVLFGQQATASDDFDLTAEKSAVKETLTNSEDSTGVQFNESAVQQLAEKKKKNIEKIDEASKKPTSVLREEETVEVSFGNDNKYVTAKLARKYKNHNWGITATSPFDKDDPGAVLGNLDGLVDKNKYSFFWNIKRDTSDKNPWRSSIDFEEKRSICVAYWAQYPDKKIQAENEYREKTGTSEAEEVPVDQICILANIEEDPDLANAFIDVLVDKSKISFGVFGIEASLSPENYTFYVADSLSDKKELDETSYSIDVFYRKTFGAIAYSSWTVGLTFEESYNESQEVTICSVFQAGGTDLICGPKRIGAPDKTEKNILYFDYGRLFNKQKAAMRVKISRDFKNDVTGVELPVWLVRDDNKALTGGIQFDWNSEDDDFSASLFITKPFDAL</sequence>
<protein>
    <recommendedName>
        <fullName evidence="3">Carbohydrate-binding domain-containing protein</fullName>
    </recommendedName>
</protein>
<comment type="caution">
    <text evidence="1">The sequence shown here is derived from an EMBL/GenBank/DDBJ whole genome shotgun (WGS) entry which is preliminary data.</text>
</comment>
<evidence type="ECO:0000313" key="2">
    <source>
        <dbReference type="Proteomes" id="UP001595533"/>
    </source>
</evidence>
<dbReference type="RefSeq" id="WP_157892677.1">
    <property type="nucleotide sequence ID" value="NZ_JBHRTS010000002.1"/>
</dbReference>
<dbReference type="EMBL" id="JBHRTS010000002">
    <property type="protein sequence ID" value="MFC3193369.1"/>
    <property type="molecule type" value="Genomic_DNA"/>
</dbReference>
<keyword evidence="2" id="KW-1185">Reference proteome</keyword>
<gene>
    <name evidence="1" type="ORF">ACFODZ_03830</name>
</gene>
<evidence type="ECO:0008006" key="3">
    <source>
        <dbReference type="Google" id="ProtNLM"/>
    </source>
</evidence>
<organism evidence="1 2">
    <name type="scientific">Marinicella sediminis</name>
    <dbReference type="NCBI Taxonomy" id="1792834"/>
    <lineage>
        <taxon>Bacteria</taxon>
        <taxon>Pseudomonadati</taxon>
        <taxon>Pseudomonadota</taxon>
        <taxon>Gammaproteobacteria</taxon>
        <taxon>Lysobacterales</taxon>
        <taxon>Marinicellaceae</taxon>
        <taxon>Marinicella</taxon>
    </lineage>
</organism>
<name>A0ABV7J5M6_9GAMM</name>
<reference evidence="2" key="1">
    <citation type="journal article" date="2019" name="Int. J. Syst. Evol. Microbiol.">
        <title>The Global Catalogue of Microorganisms (GCM) 10K type strain sequencing project: providing services to taxonomists for standard genome sequencing and annotation.</title>
        <authorList>
            <consortium name="The Broad Institute Genomics Platform"/>
            <consortium name="The Broad Institute Genome Sequencing Center for Infectious Disease"/>
            <person name="Wu L."/>
            <person name="Ma J."/>
        </authorList>
    </citation>
    <scope>NUCLEOTIDE SEQUENCE [LARGE SCALE GENOMIC DNA]</scope>
    <source>
        <strain evidence="2">KCTC 42953</strain>
    </source>
</reference>
<dbReference type="Proteomes" id="UP001595533">
    <property type="component" value="Unassembled WGS sequence"/>
</dbReference>